<dbReference type="GO" id="GO:0010181">
    <property type="term" value="F:FMN binding"/>
    <property type="evidence" value="ECO:0007669"/>
    <property type="project" value="InterPro"/>
</dbReference>
<dbReference type="SUPFAM" id="SSF50475">
    <property type="entry name" value="FMN-binding split barrel"/>
    <property type="match status" value="1"/>
</dbReference>
<dbReference type="InterPro" id="IPR012349">
    <property type="entry name" value="Split_barrel_FMN-bd"/>
</dbReference>
<dbReference type="InterPro" id="IPR002563">
    <property type="entry name" value="Flavin_Rdtase-like_dom"/>
</dbReference>
<dbReference type="Proteomes" id="UP000199423">
    <property type="component" value="Unassembled WGS sequence"/>
</dbReference>
<dbReference type="InterPro" id="IPR050268">
    <property type="entry name" value="NADH-dep_flavin_reductase"/>
</dbReference>
<dbReference type="GO" id="GO:0042602">
    <property type="term" value="F:riboflavin reductase (NADPH) activity"/>
    <property type="evidence" value="ECO:0007669"/>
    <property type="project" value="TreeGrafter"/>
</dbReference>
<evidence type="ECO:0000256" key="1">
    <source>
        <dbReference type="ARBA" id="ARBA00023002"/>
    </source>
</evidence>
<keyword evidence="1" id="KW-0560">Oxidoreductase</keyword>
<dbReference type="PANTHER" id="PTHR30466:SF1">
    <property type="entry name" value="FMN REDUCTASE (NADH) RUTF"/>
    <property type="match status" value="1"/>
</dbReference>
<evidence type="ECO:0000259" key="2">
    <source>
        <dbReference type="SMART" id="SM00903"/>
    </source>
</evidence>
<dbReference type="SMART" id="SM00903">
    <property type="entry name" value="Flavin_Reduct"/>
    <property type="match status" value="1"/>
</dbReference>
<dbReference type="Pfam" id="PF01613">
    <property type="entry name" value="Flavin_Reduct"/>
    <property type="match status" value="1"/>
</dbReference>
<sequence length="179" mass="19053">MQMGSIRSAINSIGAALGGKPSTVDANAFRTVMRQLAGCVTVITTEENGTLYGFTATAVCSVCAEPPTILIAVNKTARTHPHIDRKGAFAVNILADGQKNIAEHFATKGENQFASVEHRLSERGVPLIKGAAAQLECEIQQRIPIGTHTVFVGQVIGTDVETLAPLVYHDARYGMISHI</sequence>
<evidence type="ECO:0000313" key="4">
    <source>
        <dbReference type="Proteomes" id="UP000199423"/>
    </source>
</evidence>
<feature type="domain" description="Flavin reductase like" evidence="2">
    <location>
        <begin position="33"/>
        <end position="175"/>
    </location>
</feature>
<name>A0A1I7NPV4_9HYPH</name>
<dbReference type="STRING" id="51670.SAMN04488557_2693"/>
<dbReference type="Gene3D" id="2.30.110.10">
    <property type="entry name" value="Electron Transport, Fmn-binding Protein, Chain A"/>
    <property type="match status" value="1"/>
</dbReference>
<reference evidence="4" key="1">
    <citation type="submission" date="2016-10" db="EMBL/GenBank/DDBJ databases">
        <authorList>
            <person name="Varghese N."/>
            <person name="Submissions S."/>
        </authorList>
    </citation>
    <scope>NUCLEOTIDE SEQUENCE [LARGE SCALE GENOMIC DNA]</scope>
    <source>
        <strain evidence="4">DSM 1565</strain>
    </source>
</reference>
<keyword evidence="4" id="KW-1185">Reference proteome</keyword>
<dbReference type="OrthoDB" id="9792858at2"/>
<evidence type="ECO:0000313" key="3">
    <source>
        <dbReference type="EMBL" id="SFV36711.1"/>
    </source>
</evidence>
<dbReference type="PANTHER" id="PTHR30466">
    <property type="entry name" value="FLAVIN REDUCTASE"/>
    <property type="match status" value="1"/>
</dbReference>
<gene>
    <name evidence="3" type="ORF">SAMN04488557_2693</name>
</gene>
<accession>A0A1I7NPV4</accession>
<proteinExistence type="predicted"/>
<dbReference type="AlphaFoldDB" id="A0A1I7NPV4"/>
<organism evidence="3 4">
    <name type="scientific">Hyphomicrobium facile</name>
    <dbReference type="NCBI Taxonomy" id="51670"/>
    <lineage>
        <taxon>Bacteria</taxon>
        <taxon>Pseudomonadati</taxon>
        <taxon>Pseudomonadota</taxon>
        <taxon>Alphaproteobacteria</taxon>
        <taxon>Hyphomicrobiales</taxon>
        <taxon>Hyphomicrobiaceae</taxon>
        <taxon>Hyphomicrobium</taxon>
    </lineage>
</organism>
<dbReference type="RefSeq" id="WP_092868277.1">
    <property type="nucleotide sequence ID" value="NZ_FPCH01000003.1"/>
</dbReference>
<protein>
    <submittedName>
        <fullName evidence="3">Flavin reductase like domain-containing protein</fullName>
    </submittedName>
</protein>
<dbReference type="EMBL" id="FPCH01000003">
    <property type="protein sequence ID" value="SFV36711.1"/>
    <property type="molecule type" value="Genomic_DNA"/>
</dbReference>